<sequence>MTGIVTQMWSFTADEVSAVTLRTTGPGSRMPLGLRPRHATVQARDDARNRAVHTLTRRGVIADGVVEPEVATVFGALQRPDRELMMRWVTPDGIGRFSVVRRGSLCVGARRLGEQLDVRVLGSNVTLSDSTATLLGELPKSGPAAIEPIGAPLSEMSEALSVSHDPLVLADRIRALGTSQRAAALLGATLGARRAFAEIVYNALVDGDDLTVRAPAAVAVLYTTRGRVMAVPSTSPSGQLWSTLKPGTDQVFGQAISQLAELSGHRWEGVAGSI</sequence>
<dbReference type="InterPro" id="IPR025734">
    <property type="entry name" value="EspG"/>
</dbReference>
<keyword evidence="6" id="KW-1185">Reference proteome</keyword>
<evidence type="ECO:0000313" key="6">
    <source>
        <dbReference type="Proteomes" id="UP000254978"/>
    </source>
</evidence>
<dbReference type="EMBL" id="UGQT01000001">
    <property type="protein sequence ID" value="STZ60847.1"/>
    <property type="molecule type" value="Genomic_DNA"/>
</dbReference>
<gene>
    <name evidence="5" type="primary">espG1_2</name>
    <name evidence="5" type="ORF">NCTC10821_04391</name>
</gene>
<dbReference type="OrthoDB" id="3681944at2"/>
<evidence type="ECO:0000256" key="2">
    <source>
        <dbReference type="ARBA" id="ARBA00006411"/>
    </source>
</evidence>
<reference evidence="5 6" key="1">
    <citation type="submission" date="2018-06" db="EMBL/GenBank/DDBJ databases">
        <authorList>
            <consortium name="Pathogen Informatics"/>
            <person name="Doyle S."/>
        </authorList>
    </citation>
    <scope>NUCLEOTIDE SEQUENCE [LARGE SCALE GENOMIC DNA]</scope>
    <source>
        <strain evidence="5 6">NCTC10821</strain>
    </source>
</reference>
<dbReference type="Proteomes" id="UP000254978">
    <property type="component" value="Unassembled WGS sequence"/>
</dbReference>
<comment type="subcellular location">
    <subcellularLocation>
        <location evidence="1">Cytoplasm</location>
    </subcellularLocation>
</comment>
<evidence type="ECO:0000256" key="1">
    <source>
        <dbReference type="ARBA" id="ARBA00004496"/>
    </source>
</evidence>
<dbReference type="Pfam" id="PF14011">
    <property type="entry name" value="ESX-1_EspG"/>
    <property type="match status" value="1"/>
</dbReference>
<comment type="similarity">
    <text evidence="2">Belongs to the EspG family.</text>
</comment>
<organism evidence="5 6">
    <name type="scientific">Mycolicibacterium tokaiense</name>
    <dbReference type="NCBI Taxonomy" id="39695"/>
    <lineage>
        <taxon>Bacteria</taxon>
        <taxon>Bacillati</taxon>
        <taxon>Actinomycetota</taxon>
        <taxon>Actinomycetes</taxon>
        <taxon>Mycobacteriales</taxon>
        <taxon>Mycobacteriaceae</taxon>
        <taxon>Mycolicibacterium</taxon>
    </lineage>
</organism>
<keyword evidence="4" id="KW-0143">Chaperone</keyword>
<evidence type="ECO:0000313" key="5">
    <source>
        <dbReference type="EMBL" id="STZ60847.1"/>
    </source>
</evidence>
<dbReference type="AlphaFoldDB" id="A0A378TKZ5"/>
<name>A0A378TKZ5_9MYCO</name>
<evidence type="ECO:0000256" key="3">
    <source>
        <dbReference type="ARBA" id="ARBA00022490"/>
    </source>
</evidence>
<keyword evidence="3" id="KW-0963">Cytoplasm</keyword>
<dbReference type="RefSeq" id="WP_115279913.1">
    <property type="nucleotide sequence ID" value="NZ_AP022600.1"/>
</dbReference>
<dbReference type="GO" id="GO:0005737">
    <property type="term" value="C:cytoplasm"/>
    <property type="evidence" value="ECO:0007669"/>
    <property type="project" value="UniProtKB-SubCell"/>
</dbReference>
<evidence type="ECO:0000256" key="4">
    <source>
        <dbReference type="ARBA" id="ARBA00023186"/>
    </source>
</evidence>
<proteinExistence type="inferred from homology"/>
<accession>A0A378TKZ5</accession>
<protein>
    <submittedName>
        <fullName evidence="5">ESX-1 secretion-associated protein EspG1</fullName>
    </submittedName>
</protein>